<dbReference type="SMART" id="SM00287">
    <property type="entry name" value="SH3b"/>
    <property type="match status" value="2"/>
</dbReference>
<name>A0A0K8J8Z2_9FIRM</name>
<dbReference type="Proteomes" id="UP000196053">
    <property type="component" value="Chromosome I"/>
</dbReference>
<gene>
    <name evidence="3" type="ORF">SD1D_2213</name>
</gene>
<dbReference type="Gene3D" id="1.10.10.2520">
    <property type="entry name" value="Cell wall hydrolase SleB, domain 1"/>
    <property type="match status" value="1"/>
</dbReference>
<dbReference type="PANTHER" id="PTHR34408">
    <property type="entry name" value="FAMILY PROTEIN, PUTATIVE-RELATED"/>
    <property type="match status" value="1"/>
</dbReference>
<sequence>MKRTIFSMLVFLSSFCTFIFFEFILPSYLPVNRENPKVQKIESFSLKAISNYYDSMALVNQQLYLSKEYINSLVDKNTNGISGFNKYKSSFSDDNNKAEESQYFNIGISIADTYVNIRSDANTDSDIMGKLYRDSAAIILDTMEDWYYIESGSVKGYIKSKYLKTGISDDELIEKYGIKKITVNADGLNVRKKPDPDSEVVTVIYEKESYPVIDLLDDWVKVDITDDKVMGYVKKEYVDILIDFNKAISKAEEEELKKIQEEERIKKETEIKYREEVNYTEDELKLLACLVHSEAGNQSYEGKLAVANVVLNRVKSSKYPNTIEKVIYQSGQFTVATNGSLAKQLELYDNYSSKSQLLSIKAAKAALSGENNIGDRLYFNEYKAAVRKGHDQKKNSVKIQDHLFW</sequence>
<dbReference type="InterPro" id="IPR003646">
    <property type="entry name" value="SH3-like_bac-type"/>
</dbReference>
<evidence type="ECO:0000313" key="3">
    <source>
        <dbReference type="EMBL" id="CUH93728.1"/>
    </source>
</evidence>
<dbReference type="KEGG" id="hsd:SD1D_2213"/>
<evidence type="ECO:0000259" key="2">
    <source>
        <dbReference type="PROSITE" id="PS51781"/>
    </source>
</evidence>
<dbReference type="EMBL" id="LN879430">
    <property type="protein sequence ID" value="CUH93728.1"/>
    <property type="molecule type" value="Genomic_DNA"/>
</dbReference>
<feature type="domain" description="SH3b" evidence="2">
    <location>
        <begin position="176"/>
        <end position="242"/>
    </location>
</feature>
<feature type="domain" description="SH3b" evidence="2">
    <location>
        <begin position="99"/>
        <end position="167"/>
    </location>
</feature>
<dbReference type="InterPro" id="IPR052354">
    <property type="entry name" value="Cell_Wall_Dynamics_Protein"/>
</dbReference>
<dbReference type="PANTHER" id="PTHR34408:SF1">
    <property type="entry name" value="GLYCOSYL HYDROLASE FAMILY 19 DOMAIN-CONTAINING PROTEIN HI_1415"/>
    <property type="match status" value="1"/>
</dbReference>
<dbReference type="InterPro" id="IPR011105">
    <property type="entry name" value="Cell_wall_hydrolase_SleB"/>
</dbReference>
<dbReference type="Pfam" id="PF07486">
    <property type="entry name" value="Hydrolase_2"/>
    <property type="match status" value="1"/>
</dbReference>
<dbReference type="Gene3D" id="2.30.30.40">
    <property type="entry name" value="SH3 Domains"/>
    <property type="match status" value="2"/>
</dbReference>
<keyword evidence="1" id="KW-0175">Coiled coil</keyword>
<dbReference type="Pfam" id="PF08239">
    <property type="entry name" value="SH3_3"/>
    <property type="match status" value="2"/>
</dbReference>
<dbReference type="AlphaFoldDB" id="A0A0K8J8Z2"/>
<organism evidence="3 4">
    <name type="scientific">Herbinix luporum</name>
    <dbReference type="NCBI Taxonomy" id="1679721"/>
    <lineage>
        <taxon>Bacteria</taxon>
        <taxon>Bacillati</taxon>
        <taxon>Bacillota</taxon>
        <taxon>Clostridia</taxon>
        <taxon>Lachnospirales</taxon>
        <taxon>Lachnospiraceae</taxon>
        <taxon>Herbinix</taxon>
    </lineage>
</organism>
<protein>
    <recommendedName>
        <fullName evidence="2">SH3b domain-containing protein</fullName>
    </recommendedName>
</protein>
<dbReference type="GO" id="GO:0016787">
    <property type="term" value="F:hydrolase activity"/>
    <property type="evidence" value="ECO:0007669"/>
    <property type="project" value="InterPro"/>
</dbReference>
<accession>A0A0K8J8Z2</accession>
<reference evidence="4" key="1">
    <citation type="submission" date="2015-09" db="EMBL/GenBank/DDBJ databases">
        <authorList>
            <person name="Wibberg D."/>
        </authorList>
    </citation>
    <scope>NUCLEOTIDE SEQUENCE [LARGE SCALE GENOMIC DNA]</scope>
    <source>
        <strain evidence="4">SD1D</strain>
    </source>
</reference>
<evidence type="ECO:0000313" key="4">
    <source>
        <dbReference type="Proteomes" id="UP000196053"/>
    </source>
</evidence>
<evidence type="ECO:0000256" key="1">
    <source>
        <dbReference type="SAM" id="Coils"/>
    </source>
</evidence>
<keyword evidence="4" id="KW-1185">Reference proteome</keyword>
<feature type="coiled-coil region" evidence="1">
    <location>
        <begin position="242"/>
        <end position="272"/>
    </location>
</feature>
<dbReference type="PROSITE" id="PS51781">
    <property type="entry name" value="SH3B"/>
    <property type="match status" value="2"/>
</dbReference>
<dbReference type="InterPro" id="IPR042047">
    <property type="entry name" value="SleB_dom1"/>
</dbReference>
<proteinExistence type="predicted"/>